<reference evidence="5" key="1">
    <citation type="submission" date="2023-06" db="EMBL/GenBank/DDBJ databases">
        <title>Survivors Of The Sea: Transcriptome response of Skeletonema marinoi to long-term dormancy.</title>
        <authorList>
            <person name="Pinder M.I.M."/>
            <person name="Kourtchenko O."/>
            <person name="Robertson E.K."/>
            <person name="Larsson T."/>
            <person name="Maumus F."/>
            <person name="Osuna-Cruz C.M."/>
            <person name="Vancaester E."/>
            <person name="Stenow R."/>
            <person name="Vandepoele K."/>
            <person name="Ploug H."/>
            <person name="Bruchert V."/>
            <person name="Godhe A."/>
            <person name="Topel M."/>
        </authorList>
    </citation>
    <scope>NUCLEOTIDE SEQUENCE</scope>
    <source>
        <strain evidence="5">R05AC</strain>
    </source>
</reference>
<dbReference type="CDD" id="cd02576">
    <property type="entry name" value="PseudoU_synth_ScPUS7"/>
    <property type="match status" value="1"/>
</dbReference>
<feature type="compositionally biased region" description="Basic and acidic residues" evidence="3">
    <location>
        <begin position="366"/>
        <end position="383"/>
    </location>
</feature>
<dbReference type="InterPro" id="IPR011760">
    <property type="entry name" value="PsdUridine_synth_TruD_insert"/>
</dbReference>
<dbReference type="PANTHER" id="PTHR13326">
    <property type="entry name" value="TRNA PSEUDOURIDINE SYNTHASE D"/>
    <property type="match status" value="1"/>
</dbReference>
<comment type="caution">
    <text evidence="5">The sequence shown here is derived from an EMBL/GenBank/DDBJ whole genome shotgun (WGS) entry which is preliminary data.</text>
</comment>
<feature type="compositionally biased region" description="Polar residues" evidence="3">
    <location>
        <begin position="430"/>
        <end position="441"/>
    </location>
</feature>
<dbReference type="GO" id="GO:0005634">
    <property type="term" value="C:nucleus"/>
    <property type="evidence" value="ECO:0007669"/>
    <property type="project" value="TreeGrafter"/>
</dbReference>
<feature type="compositionally biased region" description="Polar residues" evidence="3">
    <location>
        <begin position="74"/>
        <end position="89"/>
    </location>
</feature>
<keyword evidence="2 5" id="KW-0413">Isomerase</keyword>
<name>A0AAD8Y6T8_9STRA</name>
<evidence type="ECO:0000256" key="1">
    <source>
        <dbReference type="ARBA" id="ARBA00007953"/>
    </source>
</evidence>
<feature type="compositionally biased region" description="Basic and acidic residues" evidence="3">
    <location>
        <begin position="166"/>
        <end position="178"/>
    </location>
</feature>
<dbReference type="GO" id="GO:0001522">
    <property type="term" value="P:pseudouridine synthesis"/>
    <property type="evidence" value="ECO:0007669"/>
    <property type="project" value="InterPro"/>
</dbReference>
<organism evidence="5 6">
    <name type="scientific">Skeletonema marinoi</name>
    <dbReference type="NCBI Taxonomy" id="267567"/>
    <lineage>
        <taxon>Eukaryota</taxon>
        <taxon>Sar</taxon>
        <taxon>Stramenopiles</taxon>
        <taxon>Ochrophyta</taxon>
        <taxon>Bacillariophyta</taxon>
        <taxon>Coscinodiscophyceae</taxon>
        <taxon>Thalassiosirophycidae</taxon>
        <taxon>Thalassiosirales</taxon>
        <taxon>Skeletonemataceae</taxon>
        <taxon>Skeletonema</taxon>
        <taxon>Skeletonema marinoi-dohrnii complex</taxon>
    </lineage>
</organism>
<feature type="region of interest" description="Disordered" evidence="3">
    <location>
        <begin position="488"/>
        <end position="528"/>
    </location>
</feature>
<evidence type="ECO:0000256" key="2">
    <source>
        <dbReference type="ARBA" id="ARBA00023235"/>
    </source>
</evidence>
<feature type="domain" description="TRUD" evidence="4">
    <location>
        <begin position="719"/>
        <end position="938"/>
    </location>
</feature>
<dbReference type="InterPro" id="IPR042214">
    <property type="entry name" value="TruD_catalytic"/>
</dbReference>
<gene>
    <name evidence="5" type="ORF">QTG54_008894</name>
</gene>
<dbReference type="PROSITE" id="PS50984">
    <property type="entry name" value="TRUD"/>
    <property type="match status" value="1"/>
</dbReference>
<comment type="similarity">
    <text evidence="1">Belongs to the pseudouridine synthase TruD family.</text>
</comment>
<dbReference type="AlphaFoldDB" id="A0AAD8Y6T8"/>
<dbReference type="EC" id="5.4.99.-" evidence="5"/>
<keyword evidence="6" id="KW-1185">Reference proteome</keyword>
<protein>
    <submittedName>
        <fullName evidence="5">Pseudouridine synthase, TruD family</fullName>
        <ecNumber evidence="5">5.4.99.-</ecNumber>
    </submittedName>
</protein>
<proteinExistence type="inferred from homology"/>
<feature type="compositionally biased region" description="Basic and acidic residues" evidence="3">
    <location>
        <begin position="563"/>
        <end position="575"/>
    </location>
</feature>
<dbReference type="InterPro" id="IPR020103">
    <property type="entry name" value="PsdUridine_synth_cat_dom_sf"/>
</dbReference>
<dbReference type="PANTHER" id="PTHR13326:SF21">
    <property type="entry name" value="PSEUDOURIDYLATE SYNTHASE PUS7L"/>
    <property type="match status" value="1"/>
</dbReference>
<feature type="region of interest" description="Disordered" evidence="3">
    <location>
        <begin position="357"/>
        <end position="385"/>
    </location>
</feature>
<dbReference type="Proteomes" id="UP001224775">
    <property type="component" value="Unassembled WGS sequence"/>
</dbReference>
<evidence type="ECO:0000256" key="3">
    <source>
        <dbReference type="SAM" id="MobiDB-lite"/>
    </source>
</evidence>
<dbReference type="InterPro" id="IPR001656">
    <property type="entry name" value="PsdUridine_synth_TruD"/>
</dbReference>
<dbReference type="Pfam" id="PF01142">
    <property type="entry name" value="TruD"/>
    <property type="match status" value="1"/>
</dbReference>
<feature type="compositionally biased region" description="Basic and acidic residues" evidence="3">
    <location>
        <begin position="451"/>
        <end position="464"/>
    </location>
</feature>
<sequence length="999" mass="111851">MSSSSPSSWKPLPLHRNLSTVGIGPVFICPPSHYKLPPSSVMCDDDPDDNVDGAKEQQQQKHASNPSSSKSSNIKTTWEITGDIKSTPQDFIVREIGWCPPPPKQHSDQEDNSEKSDSSRDRSYMNKYTRRKGWRRGIAGLTESDTAQDDDDCKEHDDDVSSAAAMKEKDQHTTRAEDDAAVTKQSADGELCTSEDASIAKKMKTAQSDNCVGDTATSMPVASSLSPAAPTTLSTCTVDTTKSPDEILRQVLIQCHDSSKEIMQGSAPEYADNIMKQLASLQNIALEELKGTSTKSAAIANDEQPSDETKVLPKEIVRDDSNSVWITTSKLFKDDTNKGSWKLLHETLRKVYPLLRTENAASRPPQSKEDANVSNNDNKDGKTMKNPKNAWVRAVVDDCFFPLIPYLLHPAADLLQLYTFRSVGPVISATNEQGSRSNQTNNRKKNRWKTGKRDNRDNNNDEGRAQTAIESNEGKVLLHLKPDIPRTERRNIHQIITGKNNRKSDFETSTRNDASINNGNGELENASAQTTTAIVVQWSRMALQNLQKKRKREESSSNSAGVDNKRKSIKSDSTTRKTTSPSDINALFCTLKKEQVEHQVALQSLMRALKCRPGDIGLAGIKDMKAITYQFCTLRNVDMKRAQRPIFDERVNLSNFVPVQNFLLDRGRLLGNQFEITIRNLRQVERLEEGNGPSSWKERAVPIRSSHLDAMVDRVAKHGFINYYGEQRVGDAGQTEFVGVRSFDVGRAILKQNFSLAVDLIMEGRSSNVYNPTQEEMNTRQTWKTTNDARATLKEFPKSRNVMVRERDLMRGLLRYGDSLEAVKTVPHNTRTFWVHAYQSFVWNKVATERVRRYGIQPIEGDLYFKDSDSDVHVVTDPNTVNISQVVLPLPGYTIQYPTNEIGDLYREILAADGVQLSVKNDTEESSAKGSYRKLIQQANNLKWDVAATNEEVNSNSSTEKDPVVDAARFTFELESGCYATMMLRELMLTTLSRGNGKC</sequence>
<dbReference type="EMBL" id="JATAAI010000015">
    <property type="protein sequence ID" value="KAK1740799.1"/>
    <property type="molecule type" value="Genomic_DNA"/>
</dbReference>
<dbReference type="SUPFAM" id="SSF55120">
    <property type="entry name" value="Pseudouridine synthase"/>
    <property type="match status" value="1"/>
</dbReference>
<feature type="region of interest" description="Disordered" evidence="3">
    <location>
        <begin position="430"/>
        <end position="475"/>
    </location>
</feature>
<feature type="compositionally biased region" description="Basic and acidic residues" evidence="3">
    <location>
        <begin position="105"/>
        <end position="124"/>
    </location>
</feature>
<accession>A0AAD8Y6T8</accession>
<feature type="region of interest" description="Disordered" evidence="3">
    <location>
        <begin position="37"/>
        <end position="191"/>
    </location>
</feature>
<feature type="region of interest" description="Disordered" evidence="3">
    <location>
        <begin position="546"/>
        <end position="581"/>
    </location>
</feature>
<dbReference type="Gene3D" id="3.30.2350.20">
    <property type="entry name" value="TruD, catalytic domain"/>
    <property type="match status" value="2"/>
</dbReference>
<evidence type="ECO:0000313" key="6">
    <source>
        <dbReference type="Proteomes" id="UP001224775"/>
    </source>
</evidence>
<dbReference type="GO" id="GO:0003723">
    <property type="term" value="F:RNA binding"/>
    <property type="evidence" value="ECO:0007669"/>
    <property type="project" value="InterPro"/>
</dbReference>
<dbReference type="GO" id="GO:0009982">
    <property type="term" value="F:pseudouridine synthase activity"/>
    <property type="evidence" value="ECO:0007669"/>
    <property type="project" value="InterPro"/>
</dbReference>
<evidence type="ECO:0000313" key="5">
    <source>
        <dbReference type="EMBL" id="KAK1740799.1"/>
    </source>
</evidence>
<evidence type="ECO:0000259" key="4">
    <source>
        <dbReference type="PROSITE" id="PS50984"/>
    </source>
</evidence>
<feature type="compositionally biased region" description="Low complexity" evidence="3">
    <location>
        <begin position="64"/>
        <end position="73"/>
    </location>
</feature>
<feature type="compositionally biased region" description="Polar residues" evidence="3">
    <location>
        <begin position="511"/>
        <end position="528"/>
    </location>
</feature>